<gene>
    <name evidence="11" type="primary">8231777</name>
    <name evidence="10" type="ORF">Phum_PHUM335510</name>
</gene>
<evidence type="ECO:0000313" key="11">
    <source>
        <dbReference type="EnsemblMetazoa" id="PHUM335510-PA"/>
    </source>
</evidence>
<evidence type="ECO:0000256" key="5">
    <source>
        <dbReference type="ARBA" id="ARBA00023235"/>
    </source>
</evidence>
<comment type="catalytic activity">
    <reaction evidence="1 9">
        <text>(2R)-2-phosphoglycerate = (2R)-3-phosphoglycerate</text>
        <dbReference type="Rhea" id="RHEA:15901"/>
        <dbReference type="ChEBI" id="CHEBI:58272"/>
        <dbReference type="ChEBI" id="CHEBI:58289"/>
        <dbReference type="EC" id="5.4.2.11"/>
    </reaction>
</comment>
<dbReference type="GO" id="GO:0006096">
    <property type="term" value="P:glycolytic process"/>
    <property type="evidence" value="ECO:0007669"/>
    <property type="project" value="UniProtKB-KW"/>
</dbReference>
<dbReference type="GeneID" id="8231777"/>
<reference evidence="10" key="2">
    <citation type="submission" date="2007-04" db="EMBL/GenBank/DDBJ databases">
        <title>The genome of the human body louse.</title>
        <authorList>
            <consortium name="The Human Body Louse Genome Consortium"/>
            <person name="Kirkness E."/>
            <person name="Walenz B."/>
            <person name="Hass B."/>
            <person name="Bruggner R."/>
            <person name="Strausberg R."/>
        </authorList>
    </citation>
    <scope>NUCLEOTIDE SEQUENCE</scope>
    <source>
        <strain evidence="10">USDA</strain>
    </source>
</reference>
<name>E0VNK0_PEDHC</name>
<evidence type="ECO:0000256" key="3">
    <source>
        <dbReference type="ARBA" id="ARBA00006717"/>
    </source>
</evidence>
<feature type="active site" description="Tele-phosphohistidine intermediate" evidence="6">
    <location>
        <position position="11"/>
    </location>
</feature>
<dbReference type="SMART" id="SM00855">
    <property type="entry name" value="PGAM"/>
    <property type="match status" value="1"/>
</dbReference>
<dbReference type="CTD" id="8231777"/>
<sequence>MGKYDIYMVRHGESEWNDKNLFCGWYDAVLSEKGYEEAVNAGKYLKEANVKFDCAHTSVLTRAKKTLEAILVVTEQLDIPVYETWRLNERHYGALTGLNKSETAIKYGETQVQIWRRSFDVPPPAMGEDHLYYNEIVNDPRYAKGPSREEFPLGESLKKTMERTMPYWNKTILPQIKEGKRILIVAHGNSLRGIIKGLMKLSDEEIMLLNLPTGVPFMYTLNENLEPIAPMKFLGDEETVKKAIEAVVNQGKAK</sequence>
<dbReference type="InterPro" id="IPR005952">
    <property type="entry name" value="Phosphogly_mut1"/>
</dbReference>
<dbReference type="InterPro" id="IPR029033">
    <property type="entry name" value="His_PPase_superfam"/>
</dbReference>
<dbReference type="EMBL" id="AAZO01003904">
    <property type="status" value="NOT_ANNOTATED_CDS"/>
    <property type="molecule type" value="Genomic_DNA"/>
</dbReference>
<dbReference type="NCBIfam" id="TIGR01258">
    <property type="entry name" value="pgm_1"/>
    <property type="match status" value="1"/>
</dbReference>
<protein>
    <recommendedName>
        <fullName evidence="9">Phosphoglycerate mutase</fullName>
        <ecNumber evidence="9">5.4.2.11</ecNumber>
        <ecNumber evidence="9">5.4.2.4</ecNumber>
    </recommendedName>
</protein>
<dbReference type="EnsemblMetazoa" id="PHUM335510-RA">
    <property type="protein sequence ID" value="PHUM335510-PA"/>
    <property type="gene ID" value="PHUM335510"/>
</dbReference>
<dbReference type="EMBL" id="DS235339">
    <property type="protein sequence ID" value="EEB14956.1"/>
    <property type="molecule type" value="Genomic_DNA"/>
</dbReference>
<dbReference type="HAMAP" id="MF_01039">
    <property type="entry name" value="PGAM_GpmA"/>
    <property type="match status" value="1"/>
</dbReference>
<dbReference type="Gene3D" id="3.40.50.1240">
    <property type="entry name" value="Phosphoglycerate mutase-like"/>
    <property type="match status" value="1"/>
</dbReference>
<dbReference type="KEGG" id="phu:Phum_PHUM335510"/>
<dbReference type="EC" id="5.4.2.11" evidence="9"/>
<keyword evidence="5 9" id="KW-0413">Isomerase</keyword>
<dbReference type="STRING" id="121224.E0VNK0"/>
<dbReference type="EC" id="5.4.2.4" evidence="9"/>
<dbReference type="VEuPathDB" id="VectorBase:PHUM335510"/>
<dbReference type="FunFam" id="3.40.50.1240:FF:000003">
    <property type="entry name" value="2,3-bisphosphoglycerate-dependent phosphoglycerate mutase"/>
    <property type="match status" value="1"/>
</dbReference>
<dbReference type="OrthoDB" id="354304at2759"/>
<feature type="binding site" evidence="7">
    <location>
        <position position="100"/>
    </location>
    <ligand>
        <name>substrate</name>
    </ligand>
</feature>
<keyword evidence="10" id="KW-0378">Hydrolase</keyword>
<evidence type="ECO:0000256" key="9">
    <source>
        <dbReference type="RuleBase" id="RU004511"/>
    </source>
</evidence>
<dbReference type="OMA" id="MLPYWYD"/>
<dbReference type="PROSITE" id="PS00175">
    <property type="entry name" value="PG_MUTASE"/>
    <property type="match status" value="1"/>
</dbReference>
<evidence type="ECO:0000313" key="12">
    <source>
        <dbReference type="Proteomes" id="UP000009046"/>
    </source>
</evidence>
<evidence type="ECO:0000256" key="7">
    <source>
        <dbReference type="PIRSR" id="PIRSR613078-2"/>
    </source>
</evidence>
<dbReference type="GO" id="GO:0016791">
    <property type="term" value="F:phosphatase activity"/>
    <property type="evidence" value="ECO:0007669"/>
    <property type="project" value="UniProtKB-ARBA"/>
</dbReference>
<feature type="binding site" evidence="7">
    <location>
        <begin position="116"/>
        <end position="117"/>
    </location>
    <ligand>
        <name>substrate</name>
    </ligand>
</feature>
<dbReference type="InParanoid" id="E0VNK0"/>
<dbReference type="GO" id="GO:0004082">
    <property type="term" value="F:bisphosphoglycerate mutase activity"/>
    <property type="evidence" value="ECO:0007669"/>
    <property type="project" value="UniProtKB-EC"/>
</dbReference>
<dbReference type="GO" id="GO:0004619">
    <property type="term" value="F:phosphoglycerate mutase activity"/>
    <property type="evidence" value="ECO:0007669"/>
    <property type="project" value="UniProtKB-EC"/>
</dbReference>
<feature type="active site" description="Proton donor/acceptor" evidence="6">
    <location>
        <position position="89"/>
    </location>
</feature>
<dbReference type="eggNOG" id="KOG0235">
    <property type="taxonomic scope" value="Eukaryota"/>
</dbReference>
<dbReference type="Pfam" id="PF00300">
    <property type="entry name" value="His_Phos_1"/>
    <property type="match status" value="2"/>
</dbReference>
<keyword evidence="12" id="KW-1185">Reference proteome</keyword>
<dbReference type="NCBIfam" id="NF010713">
    <property type="entry name" value="PRK14115.1"/>
    <property type="match status" value="1"/>
</dbReference>
<dbReference type="InterPro" id="IPR001345">
    <property type="entry name" value="PG/BPGM_mutase_AS"/>
</dbReference>
<dbReference type="CDD" id="cd07067">
    <property type="entry name" value="HP_PGM_like"/>
    <property type="match status" value="1"/>
</dbReference>
<feature type="binding site" evidence="7">
    <location>
        <position position="62"/>
    </location>
    <ligand>
        <name>substrate</name>
    </ligand>
</feature>
<comment type="similarity">
    <text evidence="3 9">Belongs to the phosphoglycerate mutase family. BPG-dependent PGAM subfamily.</text>
</comment>
<dbReference type="SUPFAM" id="SSF53254">
    <property type="entry name" value="Phosphoglycerate mutase-like"/>
    <property type="match status" value="1"/>
</dbReference>
<comment type="catalytic activity">
    <reaction evidence="2 9">
        <text>(2R)-3-phospho-glyceroyl phosphate = (2R)-2,3-bisphosphoglycerate + H(+)</text>
        <dbReference type="Rhea" id="RHEA:17765"/>
        <dbReference type="ChEBI" id="CHEBI:15378"/>
        <dbReference type="ChEBI" id="CHEBI:57604"/>
        <dbReference type="ChEBI" id="CHEBI:58248"/>
        <dbReference type="EC" id="5.4.2.4"/>
    </reaction>
</comment>
<evidence type="ECO:0000256" key="2">
    <source>
        <dbReference type="ARBA" id="ARBA00000505"/>
    </source>
</evidence>
<reference evidence="11" key="3">
    <citation type="submission" date="2021-02" db="UniProtKB">
        <authorList>
            <consortium name="EnsemblMetazoa"/>
        </authorList>
    </citation>
    <scope>IDENTIFICATION</scope>
    <source>
        <strain evidence="11">USDA</strain>
    </source>
</reference>
<feature type="site" description="Transition state stabilizer" evidence="8">
    <location>
        <position position="187"/>
    </location>
</feature>
<organism>
    <name type="scientific">Pediculus humanus subsp. corporis</name>
    <name type="common">Body louse</name>
    <dbReference type="NCBI Taxonomy" id="121224"/>
    <lineage>
        <taxon>Eukaryota</taxon>
        <taxon>Metazoa</taxon>
        <taxon>Ecdysozoa</taxon>
        <taxon>Arthropoda</taxon>
        <taxon>Hexapoda</taxon>
        <taxon>Insecta</taxon>
        <taxon>Pterygota</taxon>
        <taxon>Neoptera</taxon>
        <taxon>Paraneoptera</taxon>
        <taxon>Psocodea</taxon>
        <taxon>Troctomorpha</taxon>
        <taxon>Phthiraptera</taxon>
        <taxon>Anoplura</taxon>
        <taxon>Pediculidae</taxon>
        <taxon>Pediculus</taxon>
    </lineage>
</organism>
<reference evidence="10" key="1">
    <citation type="submission" date="2007-04" db="EMBL/GenBank/DDBJ databases">
        <title>Annotation of Pediculus humanus corporis strain USDA.</title>
        <authorList>
            <person name="Kirkness E."/>
            <person name="Hannick L."/>
            <person name="Hass B."/>
            <person name="Bruggner R."/>
            <person name="Lawson D."/>
            <person name="Bidwell S."/>
            <person name="Joardar V."/>
            <person name="Caler E."/>
            <person name="Walenz B."/>
            <person name="Inman J."/>
            <person name="Schobel S."/>
            <person name="Galinsky K."/>
            <person name="Amedeo P."/>
            <person name="Strausberg R."/>
        </authorList>
    </citation>
    <scope>NUCLEOTIDE SEQUENCE</scope>
    <source>
        <strain evidence="10">USDA</strain>
    </source>
</reference>
<dbReference type="PANTHER" id="PTHR11931">
    <property type="entry name" value="PHOSPHOGLYCERATE MUTASE"/>
    <property type="match status" value="1"/>
</dbReference>
<evidence type="ECO:0000256" key="4">
    <source>
        <dbReference type="ARBA" id="ARBA00023152"/>
    </source>
</evidence>
<feature type="binding site" evidence="7">
    <location>
        <begin position="10"/>
        <end position="17"/>
    </location>
    <ligand>
        <name>substrate</name>
    </ligand>
</feature>
<dbReference type="RefSeq" id="XP_002427694.1">
    <property type="nucleotide sequence ID" value="XM_002427649.1"/>
</dbReference>
<dbReference type="HOGENOM" id="CLU_033323_1_1_1"/>
<dbReference type="AlphaFoldDB" id="E0VNK0"/>
<dbReference type="InterPro" id="IPR013078">
    <property type="entry name" value="His_Pase_superF_clade-1"/>
</dbReference>
<feature type="binding site" evidence="7">
    <location>
        <begin position="188"/>
        <end position="189"/>
    </location>
    <ligand>
        <name>substrate</name>
    </ligand>
</feature>
<dbReference type="FunCoup" id="E0VNK0">
    <property type="interactions" value="683"/>
</dbReference>
<evidence type="ECO:0000256" key="8">
    <source>
        <dbReference type="PIRSR" id="PIRSR613078-3"/>
    </source>
</evidence>
<dbReference type="Proteomes" id="UP000009046">
    <property type="component" value="Unassembled WGS sequence"/>
</dbReference>
<accession>E0VNK0</accession>
<feature type="binding site" evidence="7">
    <location>
        <begin position="89"/>
        <end position="92"/>
    </location>
    <ligand>
        <name>substrate</name>
    </ligand>
</feature>
<proteinExistence type="inferred from homology"/>
<evidence type="ECO:0000313" key="10">
    <source>
        <dbReference type="EMBL" id="EEB14956.1"/>
    </source>
</evidence>
<dbReference type="PIRSF" id="PIRSF000709">
    <property type="entry name" value="6PFK_2-Ptase"/>
    <property type="match status" value="1"/>
</dbReference>
<evidence type="ECO:0000256" key="1">
    <source>
        <dbReference type="ARBA" id="ARBA00000380"/>
    </source>
</evidence>
<keyword evidence="4 9" id="KW-0324">Glycolysis</keyword>
<evidence type="ECO:0000256" key="6">
    <source>
        <dbReference type="PIRSR" id="PIRSR613078-1"/>
    </source>
</evidence>